<evidence type="ECO:0000256" key="1">
    <source>
        <dbReference type="SAM" id="MobiDB-lite"/>
    </source>
</evidence>
<dbReference type="InterPro" id="IPR028131">
    <property type="entry name" value="VASH1"/>
</dbReference>
<accession>A0ABP0M7P8</accession>
<feature type="compositionally biased region" description="Basic and acidic residues" evidence="1">
    <location>
        <begin position="547"/>
        <end position="594"/>
    </location>
</feature>
<keyword evidence="2" id="KW-0121">Carboxypeptidase</keyword>
<dbReference type="Pfam" id="PF14822">
    <property type="entry name" value="Vasohibin"/>
    <property type="match status" value="1"/>
</dbReference>
<keyword evidence="2" id="KW-0378">Hydrolase</keyword>
<dbReference type="EMBL" id="CAXAMM010020227">
    <property type="protein sequence ID" value="CAK9047516.1"/>
    <property type="molecule type" value="Genomic_DNA"/>
</dbReference>
<dbReference type="GO" id="GO:0004180">
    <property type="term" value="F:carboxypeptidase activity"/>
    <property type="evidence" value="ECO:0007669"/>
    <property type="project" value="UniProtKB-KW"/>
</dbReference>
<sequence>HHAKEFNHRRRINSSPLPVPRAQMDKLASAKACESSGGRTEKNAHFSSDSEDDAMSLASSRQWPAEEAVTNQLAGHLERESSPQEGEEEEHKEQEQNLERPPGNRLPQAEPLNPTTVLLNNAADATNDVPAGQAEAQPLQVVETLSSELTSVDGHRLEATVQVVRRLAEENDAMIVDANPLPGLAKQHPQQQQQQQLELKNKADKEIQSCEASEREQQEESKFHEDQVSSEAKVQEHSHAPALQVTRESAEEARARERVSRMPLEQMLSSTPTTEAELKAMLERLQRCDRELPQRPKPRPADLRLDAKASFRMQRIQRYISSLEYNYTGTNYFHIRKDRGAKRLAATAREIIRQAFPIKCIEAVFLAYYLTLNMTDLVRIPIRFQSTLPGATRSFKHIVMAVGHNGKWGALGISRKKTLMFKDLAYDSLSQLLLNYKTSYEELGHDLQHLGVGLPFEHDQHSSEPLHWRPFMIHFTQGQSWNTDVESAIDAFISKIGLLANHVKTYGGGLPTWFVDNHACVDRSNATAAPTEPPAKPGAIPRRLPRKNTDKTKEEETKSEVQAESKIETETQIGEKEETSEESKQVSKQEEVEKPTPVPTLQAAARPPQAEPLNPMLPNRKSYTKTATIKTVDNVEVDLTV</sequence>
<reference evidence="2 3" key="1">
    <citation type="submission" date="2024-02" db="EMBL/GenBank/DDBJ databases">
        <authorList>
            <person name="Chen Y."/>
            <person name="Shah S."/>
            <person name="Dougan E. K."/>
            <person name="Thang M."/>
            <person name="Chan C."/>
        </authorList>
    </citation>
    <scope>NUCLEOTIDE SEQUENCE [LARGE SCALE GENOMIC DNA]</scope>
</reference>
<organism evidence="2 3">
    <name type="scientific">Durusdinium trenchii</name>
    <dbReference type="NCBI Taxonomy" id="1381693"/>
    <lineage>
        <taxon>Eukaryota</taxon>
        <taxon>Sar</taxon>
        <taxon>Alveolata</taxon>
        <taxon>Dinophyceae</taxon>
        <taxon>Suessiales</taxon>
        <taxon>Symbiodiniaceae</taxon>
        <taxon>Durusdinium</taxon>
    </lineage>
</organism>
<proteinExistence type="predicted"/>
<evidence type="ECO:0000313" key="3">
    <source>
        <dbReference type="Proteomes" id="UP001642464"/>
    </source>
</evidence>
<keyword evidence="3" id="KW-1185">Reference proteome</keyword>
<comment type="caution">
    <text evidence="2">The sequence shown here is derived from an EMBL/GenBank/DDBJ whole genome shotgun (WGS) entry which is preliminary data.</text>
</comment>
<dbReference type="PANTHER" id="PTHR15750:SF2">
    <property type="entry name" value="VASOHIBIN"/>
    <property type="match status" value="1"/>
</dbReference>
<feature type="region of interest" description="Disordered" evidence="1">
    <location>
        <begin position="182"/>
        <end position="249"/>
    </location>
</feature>
<feature type="compositionally biased region" description="Basic and acidic residues" evidence="1">
    <location>
        <begin position="199"/>
        <end position="239"/>
    </location>
</feature>
<name>A0ABP0M7P8_9DINO</name>
<evidence type="ECO:0000313" key="2">
    <source>
        <dbReference type="EMBL" id="CAK9047516.1"/>
    </source>
</evidence>
<feature type="region of interest" description="Disordered" evidence="1">
    <location>
        <begin position="1"/>
        <end position="135"/>
    </location>
</feature>
<dbReference type="Proteomes" id="UP001642464">
    <property type="component" value="Unassembled WGS sequence"/>
</dbReference>
<feature type="compositionally biased region" description="Basic and acidic residues" evidence="1">
    <location>
        <begin position="89"/>
        <end position="98"/>
    </location>
</feature>
<gene>
    <name evidence="2" type="ORF">SCF082_LOCUS26614</name>
</gene>
<feature type="region of interest" description="Disordered" evidence="1">
    <location>
        <begin position="525"/>
        <end position="625"/>
    </location>
</feature>
<feature type="non-terminal residue" evidence="2">
    <location>
        <position position="1"/>
    </location>
</feature>
<keyword evidence="2" id="KW-0645">Protease</keyword>
<dbReference type="PANTHER" id="PTHR15750">
    <property type="entry name" value="VASOHIBIN-1-LIKE ISOFORM X2"/>
    <property type="match status" value="1"/>
</dbReference>
<protein>
    <submittedName>
        <fullName evidence="2">Tubulinyl-Tyr carboxypeptidase 1 (Tyrosine carboxypeptidase 1) (TTCP 1) (Vasohibin-1)</fullName>
    </submittedName>
</protein>